<reference evidence="3 4" key="1">
    <citation type="submission" date="2019-05" db="EMBL/GenBank/DDBJ databases">
        <title>Genomes sequences of two Nocardia cyriacigeorgica environmental isolates, type strains Nocardia asteroides ATCC 19247 and Nocardia cyriacigeorgica DSM 44484.</title>
        <authorList>
            <person name="Vautrin F."/>
            <person name="Bergeron E."/>
            <person name="Dubost A."/>
            <person name="Abrouk D."/>
            <person name="Rodriguez Nava V."/>
            <person name="Pujic P."/>
        </authorList>
    </citation>
    <scope>NUCLEOTIDE SEQUENCE [LARGE SCALE GENOMIC DNA]</scope>
    <source>
        <strain evidence="3 4">EML 1456</strain>
    </source>
</reference>
<proteinExistence type="predicted"/>
<feature type="domain" description="DNA primase/polymerase bifunctional N-terminal" evidence="2">
    <location>
        <begin position="132"/>
        <end position="289"/>
    </location>
</feature>
<dbReference type="Gene3D" id="3.40.50.300">
    <property type="entry name" value="P-loop containing nucleotide triphosphate hydrolases"/>
    <property type="match status" value="1"/>
</dbReference>
<dbReference type="Pfam" id="PF09250">
    <property type="entry name" value="Prim-Pol"/>
    <property type="match status" value="1"/>
</dbReference>
<dbReference type="Pfam" id="PF13481">
    <property type="entry name" value="AAA_25"/>
    <property type="match status" value="1"/>
</dbReference>
<name>A0A5R8PGU7_9NOCA</name>
<dbReference type="AlphaFoldDB" id="A0A5R8PGU7"/>
<feature type="region of interest" description="Disordered" evidence="1">
    <location>
        <begin position="73"/>
        <end position="99"/>
    </location>
</feature>
<protein>
    <recommendedName>
        <fullName evidence="2">DNA primase/polymerase bifunctional N-terminal domain-containing protein</fullName>
    </recommendedName>
</protein>
<dbReference type="SUPFAM" id="SSF52540">
    <property type="entry name" value="P-loop containing nucleoside triphosphate hydrolases"/>
    <property type="match status" value="1"/>
</dbReference>
<evidence type="ECO:0000313" key="4">
    <source>
        <dbReference type="Proteomes" id="UP000308349"/>
    </source>
</evidence>
<feature type="region of interest" description="Disordered" evidence="1">
    <location>
        <begin position="1"/>
        <end position="42"/>
    </location>
</feature>
<evidence type="ECO:0000259" key="2">
    <source>
        <dbReference type="SMART" id="SM00943"/>
    </source>
</evidence>
<dbReference type="InterPro" id="IPR027417">
    <property type="entry name" value="P-loop_NTPase"/>
</dbReference>
<accession>A0A5R8PGU7</accession>
<evidence type="ECO:0000256" key="1">
    <source>
        <dbReference type="SAM" id="MobiDB-lite"/>
    </source>
</evidence>
<dbReference type="SUPFAM" id="SSF56747">
    <property type="entry name" value="Prim-pol domain"/>
    <property type="match status" value="1"/>
</dbReference>
<dbReference type="SMART" id="SM00943">
    <property type="entry name" value="Prim-Pol"/>
    <property type="match status" value="1"/>
</dbReference>
<organism evidence="3 4">
    <name type="scientific">Nocardia cyriacigeorgica</name>
    <dbReference type="NCBI Taxonomy" id="135487"/>
    <lineage>
        <taxon>Bacteria</taxon>
        <taxon>Bacillati</taxon>
        <taxon>Actinomycetota</taxon>
        <taxon>Actinomycetes</taxon>
        <taxon>Mycobacteriales</taxon>
        <taxon>Nocardiaceae</taxon>
        <taxon>Nocardia</taxon>
    </lineage>
</organism>
<dbReference type="Proteomes" id="UP000308349">
    <property type="component" value="Unassembled WGS sequence"/>
</dbReference>
<comment type="caution">
    <text evidence="3">The sequence shown here is derived from an EMBL/GenBank/DDBJ whole genome shotgun (WGS) entry which is preliminary data.</text>
</comment>
<dbReference type="OrthoDB" id="3218228at2"/>
<gene>
    <name evidence="3" type="ORF">FEK35_11735</name>
</gene>
<evidence type="ECO:0000313" key="3">
    <source>
        <dbReference type="EMBL" id="TLG12171.1"/>
    </source>
</evidence>
<dbReference type="InterPro" id="IPR015330">
    <property type="entry name" value="DNA_primase/pol_bifunc_N"/>
</dbReference>
<sequence length="779" mass="86006">MPRVPQHGVRSPEPGLDAALGRLGPPRWPPRRPIPLNGKSRLGTTGAALVNSEGRRSLISCSAQFRSRAIDPPSTERLHVGNDNSLDRRQIGRPPRVKSVPEGRHFRIQFEFQDQRLHIPVGLADMSPADAALAYAEAGWYVVPVKPGTKNPGSLIGGWTTQSTRDHETISGWWKKWPDAGIALHAGRSGVVIFDCDVPDLSILPVKFRKALRQGLFQRSRQGEVDRGHYLFAVPKGESYRNGAGAFRLFGDVRGQNGVVLAEPTPHPSEGGRYHWPAPGVLPPLPDALRECLRSAGDDAEPLRPAELDAFYSEHTHNERPGALDAIVRQFRKEVDEGSSRHEALMRALPWAFREARIGRFSARDAADQMRAAYKEMFQGVPGRRPDPGEFDRAAKWAAAQALTADEAEIRARINRDDPGRVEPARKRFTIVSAAELAQPVPPMEWSIRGVWPRRSFGPWAGEKKTLKTYNLLALTVALTSGKPMLGEFEVVTPGPVLYFVGEGGRHPFQRRLQAVAGAYGADLHDLPIGAVFDVASLTSRDFTDAVKRGLDEMQPELVIVDPLYAFHPPGVEAQNLYERGRMLTELGALVNGESGLIVADHFKKTGSAELDLDSIAQAGMGQWADSWALQQHREKPNLDTGEYRLSVEFGSRQWGGARYEIDWTLPAITDLESGDVTAPEITWSVRQGVGRQGNSDREDLGRVAEQILSDHPFEFTKSQLTDKEMGGSKAKNRRAVDAMLAIGTAEIREITREENGRSVRRRLIGLAEKPKLKYGTVG</sequence>
<feature type="compositionally biased region" description="Basic and acidic residues" evidence="1">
    <location>
        <begin position="74"/>
        <end position="90"/>
    </location>
</feature>
<dbReference type="EMBL" id="VBUU01000009">
    <property type="protein sequence ID" value="TLG12171.1"/>
    <property type="molecule type" value="Genomic_DNA"/>
</dbReference>
<dbReference type="CDD" id="cd04859">
    <property type="entry name" value="Prim_Pol"/>
    <property type="match status" value="1"/>
</dbReference>